<proteinExistence type="predicted"/>
<sequence>MCGSNATAAVGAYPTKIILSPNFPARASVMLRSDGTEESTSHPLPRLLCLYHHYRLRPMCCGPLGNAEKETWAYNRLQNTVSWPRRRPKHGTASLVLISFRNLVGQRKNEPIIRYIMQG</sequence>
<protein>
    <submittedName>
        <fullName evidence="1">Uncharacterized protein</fullName>
    </submittedName>
</protein>
<dbReference type="EMBL" id="UYSU01036676">
    <property type="protein sequence ID" value="VDL98008.1"/>
    <property type="molecule type" value="Genomic_DNA"/>
</dbReference>
<evidence type="ECO:0000313" key="2">
    <source>
        <dbReference type="Proteomes" id="UP000275846"/>
    </source>
</evidence>
<name>A0A3P7D0T3_SCHSO</name>
<dbReference type="Proteomes" id="UP000275846">
    <property type="component" value="Unassembled WGS sequence"/>
</dbReference>
<accession>A0A3P7D0T3</accession>
<gene>
    <name evidence="1" type="ORF">SSLN_LOCUS11623</name>
</gene>
<organism evidence="1 2">
    <name type="scientific">Schistocephalus solidus</name>
    <name type="common">Tapeworm</name>
    <dbReference type="NCBI Taxonomy" id="70667"/>
    <lineage>
        <taxon>Eukaryota</taxon>
        <taxon>Metazoa</taxon>
        <taxon>Spiralia</taxon>
        <taxon>Lophotrochozoa</taxon>
        <taxon>Platyhelminthes</taxon>
        <taxon>Cestoda</taxon>
        <taxon>Eucestoda</taxon>
        <taxon>Diphyllobothriidea</taxon>
        <taxon>Diphyllobothriidae</taxon>
        <taxon>Schistocephalus</taxon>
    </lineage>
</organism>
<evidence type="ECO:0000313" key="1">
    <source>
        <dbReference type="EMBL" id="VDL98008.1"/>
    </source>
</evidence>
<reference evidence="1 2" key="1">
    <citation type="submission" date="2018-11" db="EMBL/GenBank/DDBJ databases">
        <authorList>
            <consortium name="Pathogen Informatics"/>
        </authorList>
    </citation>
    <scope>NUCLEOTIDE SEQUENCE [LARGE SCALE GENOMIC DNA]</scope>
    <source>
        <strain evidence="1 2">NST_G2</strain>
    </source>
</reference>
<keyword evidence="2" id="KW-1185">Reference proteome</keyword>
<dbReference type="AlphaFoldDB" id="A0A3P7D0T3"/>